<reference evidence="1" key="1">
    <citation type="submission" date="2021-06" db="EMBL/GenBank/DDBJ databases">
        <authorList>
            <person name="Kallberg Y."/>
            <person name="Tangrot J."/>
            <person name="Rosling A."/>
        </authorList>
    </citation>
    <scope>NUCLEOTIDE SEQUENCE</scope>
    <source>
        <strain evidence="1">IL203A</strain>
    </source>
</reference>
<gene>
    <name evidence="1" type="ORF">DHETER_LOCUS15550</name>
</gene>
<proteinExistence type="predicted"/>
<accession>A0ACA9QVG0</accession>
<organism evidence="1 2">
    <name type="scientific">Dentiscutata heterogama</name>
    <dbReference type="NCBI Taxonomy" id="1316150"/>
    <lineage>
        <taxon>Eukaryota</taxon>
        <taxon>Fungi</taxon>
        <taxon>Fungi incertae sedis</taxon>
        <taxon>Mucoromycota</taxon>
        <taxon>Glomeromycotina</taxon>
        <taxon>Glomeromycetes</taxon>
        <taxon>Diversisporales</taxon>
        <taxon>Gigasporaceae</taxon>
        <taxon>Dentiscutata</taxon>
    </lineage>
</organism>
<evidence type="ECO:0000313" key="2">
    <source>
        <dbReference type="Proteomes" id="UP000789702"/>
    </source>
</evidence>
<keyword evidence="2" id="KW-1185">Reference proteome</keyword>
<protein>
    <submittedName>
        <fullName evidence="1">7833_t:CDS:1</fullName>
    </submittedName>
</protein>
<sequence>TPEYSTSSFFLLVHSFSYPISPNIFHVNADRIAESAEVFGSYECDILRHHSL</sequence>
<dbReference type="Proteomes" id="UP000789702">
    <property type="component" value="Unassembled WGS sequence"/>
</dbReference>
<name>A0ACA9QVG0_9GLOM</name>
<feature type="non-terminal residue" evidence="1">
    <location>
        <position position="1"/>
    </location>
</feature>
<dbReference type="EMBL" id="CAJVPU010053744">
    <property type="protein sequence ID" value="CAG8765700.1"/>
    <property type="molecule type" value="Genomic_DNA"/>
</dbReference>
<comment type="caution">
    <text evidence="1">The sequence shown here is derived from an EMBL/GenBank/DDBJ whole genome shotgun (WGS) entry which is preliminary data.</text>
</comment>
<evidence type="ECO:0000313" key="1">
    <source>
        <dbReference type="EMBL" id="CAG8765700.1"/>
    </source>
</evidence>
<feature type="non-terminal residue" evidence="1">
    <location>
        <position position="52"/>
    </location>
</feature>